<dbReference type="Gene3D" id="2.40.320.10">
    <property type="entry name" value="Hypothetical Protein Pfu-838710-001"/>
    <property type="match status" value="1"/>
</dbReference>
<organism evidence="1 2">
    <name type="scientific">Candidatus Shapirobacteria bacterium CG10_big_fil_rev_8_21_14_0_10_38_14</name>
    <dbReference type="NCBI Taxonomy" id="1974483"/>
    <lineage>
        <taxon>Bacteria</taxon>
        <taxon>Candidatus Shapironibacteriota</taxon>
    </lineage>
</organism>
<dbReference type="EMBL" id="PFEL01000077">
    <property type="protein sequence ID" value="PJE69020.1"/>
    <property type="molecule type" value="Genomic_DNA"/>
</dbReference>
<feature type="non-terminal residue" evidence="1">
    <location>
        <position position="148"/>
    </location>
</feature>
<dbReference type="InterPro" id="IPR033469">
    <property type="entry name" value="CYTH-like_dom_sf"/>
</dbReference>
<accession>A0A2M8L5A6</accession>
<dbReference type="AlphaFoldDB" id="A0A2M8L5A6"/>
<proteinExistence type="predicted"/>
<sequence length="148" mass="17212">MAKKSTQFNTIECEVRGPITWSDFCELKSPLEKDWGRLKKTAELVIFFQDKHDLRLKINNDGVILALKRRVKGTQAKSEIELQFELSQLKNVLEFIKKLGYKKGLFSFCERYDVQKDGKTLSIKFGSRIGDFFEIEEKIAKKEKVSLT</sequence>
<evidence type="ECO:0000313" key="1">
    <source>
        <dbReference type="EMBL" id="PJE69020.1"/>
    </source>
</evidence>
<evidence type="ECO:0008006" key="3">
    <source>
        <dbReference type="Google" id="ProtNLM"/>
    </source>
</evidence>
<evidence type="ECO:0000313" key="2">
    <source>
        <dbReference type="Proteomes" id="UP000229500"/>
    </source>
</evidence>
<protein>
    <recommendedName>
        <fullName evidence="3">CYTH domain-containing protein</fullName>
    </recommendedName>
</protein>
<dbReference type="Proteomes" id="UP000229500">
    <property type="component" value="Unassembled WGS sequence"/>
</dbReference>
<name>A0A2M8L5A6_9BACT</name>
<dbReference type="SUPFAM" id="SSF55154">
    <property type="entry name" value="CYTH-like phosphatases"/>
    <property type="match status" value="1"/>
</dbReference>
<gene>
    <name evidence="1" type="ORF">COU96_02125</name>
</gene>
<comment type="caution">
    <text evidence="1">The sequence shown here is derived from an EMBL/GenBank/DDBJ whole genome shotgun (WGS) entry which is preliminary data.</text>
</comment>
<reference evidence="2" key="1">
    <citation type="submission" date="2017-09" db="EMBL/GenBank/DDBJ databases">
        <title>Depth-based differentiation of microbial function through sediment-hosted aquifers and enrichment of novel symbionts in the deep terrestrial subsurface.</title>
        <authorList>
            <person name="Probst A.J."/>
            <person name="Ladd B."/>
            <person name="Jarett J.K."/>
            <person name="Geller-Mcgrath D.E."/>
            <person name="Sieber C.M.K."/>
            <person name="Emerson J.B."/>
            <person name="Anantharaman K."/>
            <person name="Thomas B.C."/>
            <person name="Malmstrom R."/>
            <person name="Stieglmeier M."/>
            <person name="Klingl A."/>
            <person name="Woyke T."/>
            <person name="Ryan C.M."/>
            <person name="Banfield J.F."/>
        </authorList>
    </citation>
    <scope>NUCLEOTIDE SEQUENCE [LARGE SCALE GENOMIC DNA]</scope>
</reference>